<name>A0A4Z2IKC3_9TELE</name>
<sequence>MEGRCRSTTSTACTGLVLMGLSSSRGSGMQRPVSTSWSMCQLTRDTNFMDTLKGRSFPPSPGRLTPAGATENRPPSFRLASPVRKETLGK</sequence>
<accession>A0A4Z2IKC3</accession>
<protein>
    <submittedName>
        <fullName evidence="2">Uncharacterized protein</fullName>
    </submittedName>
</protein>
<dbReference type="EMBL" id="SRLO01000073">
    <property type="protein sequence ID" value="TNN78460.1"/>
    <property type="molecule type" value="Genomic_DNA"/>
</dbReference>
<proteinExistence type="predicted"/>
<organism evidence="2 3">
    <name type="scientific">Liparis tanakae</name>
    <name type="common">Tanaka's snailfish</name>
    <dbReference type="NCBI Taxonomy" id="230148"/>
    <lineage>
        <taxon>Eukaryota</taxon>
        <taxon>Metazoa</taxon>
        <taxon>Chordata</taxon>
        <taxon>Craniata</taxon>
        <taxon>Vertebrata</taxon>
        <taxon>Euteleostomi</taxon>
        <taxon>Actinopterygii</taxon>
        <taxon>Neopterygii</taxon>
        <taxon>Teleostei</taxon>
        <taxon>Neoteleostei</taxon>
        <taxon>Acanthomorphata</taxon>
        <taxon>Eupercaria</taxon>
        <taxon>Perciformes</taxon>
        <taxon>Cottioidei</taxon>
        <taxon>Cottales</taxon>
        <taxon>Liparidae</taxon>
        <taxon>Liparis</taxon>
    </lineage>
</organism>
<dbReference type="AlphaFoldDB" id="A0A4Z2IKC3"/>
<gene>
    <name evidence="2" type="ORF">EYF80_011243</name>
</gene>
<evidence type="ECO:0000256" key="1">
    <source>
        <dbReference type="SAM" id="MobiDB-lite"/>
    </source>
</evidence>
<dbReference type="Proteomes" id="UP000314294">
    <property type="component" value="Unassembled WGS sequence"/>
</dbReference>
<evidence type="ECO:0000313" key="2">
    <source>
        <dbReference type="EMBL" id="TNN78460.1"/>
    </source>
</evidence>
<comment type="caution">
    <text evidence="2">The sequence shown here is derived from an EMBL/GenBank/DDBJ whole genome shotgun (WGS) entry which is preliminary data.</text>
</comment>
<evidence type="ECO:0000313" key="3">
    <source>
        <dbReference type="Proteomes" id="UP000314294"/>
    </source>
</evidence>
<keyword evidence="3" id="KW-1185">Reference proteome</keyword>
<feature type="region of interest" description="Disordered" evidence="1">
    <location>
        <begin position="52"/>
        <end position="90"/>
    </location>
</feature>
<reference evidence="2 3" key="1">
    <citation type="submission" date="2019-03" db="EMBL/GenBank/DDBJ databases">
        <title>First draft genome of Liparis tanakae, snailfish: a comprehensive survey of snailfish specific genes.</title>
        <authorList>
            <person name="Kim W."/>
            <person name="Song I."/>
            <person name="Jeong J.-H."/>
            <person name="Kim D."/>
            <person name="Kim S."/>
            <person name="Ryu S."/>
            <person name="Song J.Y."/>
            <person name="Lee S.K."/>
        </authorList>
    </citation>
    <scope>NUCLEOTIDE SEQUENCE [LARGE SCALE GENOMIC DNA]</scope>
    <source>
        <tissue evidence="2">Muscle</tissue>
    </source>
</reference>